<sequence>MPTTSLTATAPSRTAGLGWWALWPGLAAMALLGSSVAVIDATRTLPVFALQSARYAVAVAAIVVFARIFRVRLVLPRLRDLGWVLGGAATGLVGFNLATIVGTAHAEPAFLGAAVGCIPLVLALAAPLAAGRRPSPRLVVGAVVVSVGAIAVTGWGRADPLGVLMGLALVAGEAGLTLFGARALPRMGAWSYSAATCAVAAIAFGVLSAFTEHPEPALLASPTALGAIAYLGAIATALAFVLWFTGVGRMGAAAAGLCAGTAAPAAALIAAALGAPLPSPGAWLGMAAIALGLVIGFAPRLSTPRRRTRHR</sequence>
<dbReference type="AlphaFoldDB" id="A0A918CIV9"/>
<keyword evidence="2" id="KW-1133">Transmembrane helix</keyword>
<feature type="transmembrane region" description="Helical" evidence="2">
    <location>
        <begin position="281"/>
        <end position="301"/>
    </location>
</feature>
<feature type="transmembrane region" description="Helical" evidence="2">
    <location>
        <begin position="252"/>
        <end position="275"/>
    </location>
</feature>
<evidence type="ECO:0000313" key="4">
    <source>
        <dbReference type="EMBL" id="GGR23309.1"/>
    </source>
</evidence>
<evidence type="ECO:0000256" key="1">
    <source>
        <dbReference type="ARBA" id="ARBA00007362"/>
    </source>
</evidence>
<feature type="transmembrane region" description="Helical" evidence="2">
    <location>
        <begin position="45"/>
        <end position="69"/>
    </location>
</feature>
<feature type="transmembrane region" description="Helical" evidence="2">
    <location>
        <begin position="110"/>
        <end position="131"/>
    </location>
</feature>
<keyword evidence="2" id="KW-0812">Transmembrane</keyword>
<feature type="transmembrane region" description="Helical" evidence="2">
    <location>
        <begin position="192"/>
        <end position="211"/>
    </location>
</feature>
<dbReference type="GO" id="GO:0016020">
    <property type="term" value="C:membrane"/>
    <property type="evidence" value="ECO:0007669"/>
    <property type="project" value="InterPro"/>
</dbReference>
<name>A0A918CIV9_AGRME</name>
<dbReference type="SUPFAM" id="SSF103481">
    <property type="entry name" value="Multidrug resistance efflux transporter EmrE"/>
    <property type="match status" value="2"/>
</dbReference>
<organism evidence="4 5">
    <name type="scientific">Agromyces mediolanus</name>
    <name type="common">Corynebacterium mediolanum</name>
    <dbReference type="NCBI Taxonomy" id="41986"/>
    <lineage>
        <taxon>Bacteria</taxon>
        <taxon>Bacillati</taxon>
        <taxon>Actinomycetota</taxon>
        <taxon>Actinomycetes</taxon>
        <taxon>Micrococcales</taxon>
        <taxon>Microbacteriaceae</taxon>
        <taxon>Agromyces</taxon>
    </lineage>
</organism>
<feature type="transmembrane region" description="Helical" evidence="2">
    <location>
        <begin position="223"/>
        <end position="245"/>
    </location>
</feature>
<dbReference type="Pfam" id="PF00892">
    <property type="entry name" value="EamA"/>
    <property type="match status" value="1"/>
</dbReference>
<keyword evidence="2" id="KW-0472">Membrane</keyword>
<feature type="transmembrane region" description="Helical" evidence="2">
    <location>
        <begin position="138"/>
        <end position="155"/>
    </location>
</feature>
<dbReference type="EMBL" id="BMRJ01000001">
    <property type="protein sequence ID" value="GGR23309.1"/>
    <property type="molecule type" value="Genomic_DNA"/>
</dbReference>
<reference evidence="4" key="1">
    <citation type="journal article" date="2014" name="Int. J. Syst. Evol. Microbiol.">
        <title>Complete genome sequence of Corynebacterium casei LMG S-19264T (=DSM 44701T), isolated from a smear-ripened cheese.</title>
        <authorList>
            <consortium name="US DOE Joint Genome Institute (JGI-PGF)"/>
            <person name="Walter F."/>
            <person name="Albersmeier A."/>
            <person name="Kalinowski J."/>
            <person name="Ruckert C."/>
        </authorList>
    </citation>
    <scope>NUCLEOTIDE SEQUENCE</scope>
    <source>
        <strain evidence="4">JCM 3346</strain>
    </source>
</reference>
<protein>
    <submittedName>
        <fullName evidence="4">Membrane protein</fullName>
    </submittedName>
</protein>
<evidence type="ECO:0000259" key="3">
    <source>
        <dbReference type="Pfam" id="PF00892"/>
    </source>
</evidence>
<dbReference type="InterPro" id="IPR000620">
    <property type="entry name" value="EamA_dom"/>
</dbReference>
<feature type="transmembrane region" description="Helical" evidence="2">
    <location>
        <begin position="81"/>
        <end position="104"/>
    </location>
</feature>
<feature type="transmembrane region" description="Helical" evidence="2">
    <location>
        <begin position="161"/>
        <end position="180"/>
    </location>
</feature>
<dbReference type="RefSeq" id="WP_189084737.1">
    <property type="nucleotide sequence ID" value="NZ_BMRJ01000001.1"/>
</dbReference>
<keyword evidence="5" id="KW-1185">Reference proteome</keyword>
<evidence type="ECO:0000256" key="2">
    <source>
        <dbReference type="SAM" id="Phobius"/>
    </source>
</evidence>
<evidence type="ECO:0000313" key="5">
    <source>
        <dbReference type="Proteomes" id="UP000610303"/>
    </source>
</evidence>
<feature type="transmembrane region" description="Helical" evidence="2">
    <location>
        <begin position="20"/>
        <end position="39"/>
    </location>
</feature>
<dbReference type="Proteomes" id="UP000610303">
    <property type="component" value="Unassembled WGS sequence"/>
</dbReference>
<reference evidence="4" key="2">
    <citation type="submission" date="2020-09" db="EMBL/GenBank/DDBJ databases">
        <authorList>
            <person name="Sun Q."/>
            <person name="Ohkuma M."/>
        </authorList>
    </citation>
    <scope>NUCLEOTIDE SEQUENCE</scope>
    <source>
        <strain evidence="4">JCM 3346</strain>
    </source>
</reference>
<accession>A0A918CIV9</accession>
<proteinExistence type="inferred from homology"/>
<comment type="caution">
    <text evidence="4">The sequence shown here is derived from an EMBL/GenBank/DDBJ whole genome shotgun (WGS) entry which is preliminary data.</text>
</comment>
<dbReference type="InterPro" id="IPR037185">
    <property type="entry name" value="EmrE-like"/>
</dbReference>
<gene>
    <name evidence="4" type="ORF">GCM10010196_16370</name>
</gene>
<comment type="similarity">
    <text evidence="1">Belongs to the EamA transporter family.</text>
</comment>
<feature type="domain" description="EamA" evidence="3">
    <location>
        <begin position="161"/>
        <end position="295"/>
    </location>
</feature>